<feature type="transmembrane region" description="Helical" evidence="1">
    <location>
        <begin position="66"/>
        <end position="88"/>
    </location>
</feature>
<dbReference type="RefSeq" id="WP_187082043.1">
    <property type="nucleotide sequence ID" value="NZ_JACORU010000004.1"/>
</dbReference>
<accession>A0A923MAM7</accession>
<keyword evidence="1" id="KW-0812">Transmembrane</keyword>
<protein>
    <submittedName>
        <fullName evidence="2">Uncharacterized protein</fullName>
    </submittedName>
</protein>
<feature type="transmembrane region" description="Helical" evidence="1">
    <location>
        <begin position="108"/>
        <end position="125"/>
    </location>
</feature>
<proteinExistence type="predicted"/>
<dbReference type="Proteomes" id="UP000596827">
    <property type="component" value="Unassembled WGS sequence"/>
</dbReference>
<gene>
    <name evidence="2" type="ORF">H8R02_14060</name>
</gene>
<reference evidence="2" key="1">
    <citation type="submission" date="2020-08" db="EMBL/GenBank/DDBJ databases">
        <title>Ramlibacter sp. GTP1 16S ribosomal RNA gene genome sequencing and assembly.</title>
        <authorList>
            <person name="Kang M."/>
        </authorList>
    </citation>
    <scope>NUCLEOTIDE SEQUENCE</scope>
    <source>
        <strain evidence="2">GTP1</strain>
    </source>
</reference>
<dbReference type="EMBL" id="JACORU010000004">
    <property type="protein sequence ID" value="MBC5765587.1"/>
    <property type="molecule type" value="Genomic_DNA"/>
</dbReference>
<dbReference type="InterPro" id="IPR046580">
    <property type="entry name" value="DUF6640"/>
</dbReference>
<dbReference type="AlphaFoldDB" id="A0A923MAM7"/>
<keyword evidence="1" id="KW-0472">Membrane</keyword>
<keyword evidence="3" id="KW-1185">Reference proteome</keyword>
<evidence type="ECO:0000313" key="3">
    <source>
        <dbReference type="Proteomes" id="UP000596827"/>
    </source>
</evidence>
<comment type="caution">
    <text evidence="2">The sequence shown here is derived from an EMBL/GenBank/DDBJ whole genome shotgun (WGS) entry which is preliminary data.</text>
</comment>
<keyword evidence="1" id="KW-1133">Transmembrane helix</keyword>
<sequence>MTIATLMYGVIPPFVDLTETHVFHPDWTPHARMHMVWLLGTNTSIALVALYFLWLQKSSLALGVRLAGVLGLCVYGGFMLSASTTSLYGGSLSDKGGVPPVMGMDANILVFSLALLLLLVGWYLARKSDV</sequence>
<name>A0A923MAM7_9BURK</name>
<evidence type="ECO:0000313" key="2">
    <source>
        <dbReference type="EMBL" id="MBC5765587.1"/>
    </source>
</evidence>
<organism evidence="2 3">
    <name type="scientific">Ramlibacter albus</name>
    <dbReference type="NCBI Taxonomy" id="2079448"/>
    <lineage>
        <taxon>Bacteria</taxon>
        <taxon>Pseudomonadati</taxon>
        <taxon>Pseudomonadota</taxon>
        <taxon>Betaproteobacteria</taxon>
        <taxon>Burkholderiales</taxon>
        <taxon>Comamonadaceae</taxon>
        <taxon>Ramlibacter</taxon>
    </lineage>
</organism>
<evidence type="ECO:0000256" key="1">
    <source>
        <dbReference type="SAM" id="Phobius"/>
    </source>
</evidence>
<feature type="transmembrane region" description="Helical" evidence="1">
    <location>
        <begin position="35"/>
        <end position="54"/>
    </location>
</feature>
<dbReference type="Pfam" id="PF20345">
    <property type="entry name" value="DUF6640"/>
    <property type="match status" value="1"/>
</dbReference>